<keyword evidence="2" id="KW-1185">Reference proteome</keyword>
<dbReference type="EMBL" id="CP021377">
    <property type="protein sequence ID" value="ART83435.1"/>
    <property type="molecule type" value="Genomic_DNA"/>
</dbReference>
<name>A0A1Y0D8S9_9GAMM</name>
<evidence type="ECO:0000313" key="2">
    <source>
        <dbReference type="Proteomes" id="UP000243937"/>
    </source>
</evidence>
<gene>
    <name evidence="1" type="ORF">CBP31_13055</name>
</gene>
<dbReference type="Gene3D" id="3.40.50.10770">
    <property type="entry name" value="Hypothetical protein VC1899 like domain (Restriction endonuclease-like)"/>
    <property type="match status" value="1"/>
</dbReference>
<organism evidence="1 2">
    <name type="scientific">Oceanisphaera profunda</name>
    <dbReference type="NCBI Taxonomy" id="1416627"/>
    <lineage>
        <taxon>Bacteria</taxon>
        <taxon>Pseudomonadati</taxon>
        <taxon>Pseudomonadota</taxon>
        <taxon>Gammaproteobacteria</taxon>
        <taxon>Aeromonadales</taxon>
        <taxon>Aeromonadaceae</taxon>
        <taxon>Oceanisphaera</taxon>
    </lineage>
</organism>
<dbReference type="Proteomes" id="UP000243937">
    <property type="component" value="Chromosome"/>
</dbReference>
<sequence>MSLIPMTYVCVVSEHNLPNLEAILCYRPQTVILIATANFTQAAKRLKDQLLATPEFARTAVLLADTEHLAGNTLANSQHWVQHALVPLLQRHATPHFLNLTGGTKPLAVALLYGHAWQECHYKALGIQDIERFVITERGPQVLTTASPLMPTVSIEQAIGLYCEALNNTSSAPSALEQQLAQQLWQGLVSQDVGLGSLFEVLNRIWSLEREEPKWQKKVITLPWSSFTHTAHVTPWLTALQQLGDQHFSFSDLSVTLPGNARANSRQQKQAAQLKSWIAGGWLEDVVYSWLSEHIPASQLSINLQTQTSDDRHSQREADILLLHKGITWVMEIKADLPPNQTLPDLENQLSSSAKRYGNTNKILFIGPELKNKLVGKNNFDSFKGRCKGNHVTLCYDKASLYKALGV</sequence>
<dbReference type="KEGG" id="opf:CBP31_13055"/>
<dbReference type="InterPro" id="IPR011335">
    <property type="entry name" value="Restrct_endonuc-II-like"/>
</dbReference>
<dbReference type="InterPro" id="IPR011856">
    <property type="entry name" value="tRNA_endonuc-like_dom_sf"/>
</dbReference>
<evidence type="ECO:0008006" key="3">
    <source>
        <dbReference type="Google" id="ProtNLM"/>
    </source>
</evidence>
<protein>
    <recommendedName>
        <fullName evidence="3">DUF1887 domain-containing protein</fullName>
    </recommendedName>
</protein>
<proteinExistence type="predicted"/>
<dbReference type="SUPFAM" id="SSF52980">
    <property type="entry name" value="Restriction endonuclease-like"/>
    <property type="match status" value="1"/>
</dbReference>
<dbReference type="GO" id="GO:0003676">
    <property type="term" value="F:nucleic acid binding"/>
    <property type="evidence" value="ECO:0007669"/>
    <property type="project" value="InterPro"/>
</dbReference>
<evidence type="ECO:0000313" key="1">
    <source>
        <dbReference type="EMBL" id="ART83435.1"/>
    </source>
</evidence>
<reference evidence="1 2" key="1">
    <citation type="journal article" date="2014" name="Int. J. Syst. Evol. Microbiol.">
        <title>Oceanisphaera profunda sp. nov., a marine bacterium isolated from deep-sea sediment, and emended description of the genus Oceanisphaera.</title>
        <authorList>
            <person name="Xu Z."/>
            <person name="Zhang X.Y."/>
            <person name="Su H.N."/>
            <person name="Yu Z.C."/>
            <person name="Liu C."/>
            <person name="Li H."/>
            <person name="Chen X.L."/>
            <person name="Song X.Y."/>
            <person name="Xie B.B."/>
            <person name="Qin Q.L."/>
            <person name="Zhou B.C."/>
            <person name="Shi M."/>
            <person name="Huang Y."/>
            <person name="Zhang Y.Z."/>
        </authorList>
    </citation>
    <scope>NUCLEOTIDE SEQUENCE [LARGE SCALE GENOMIC DNA]</scope>
    <source>
        <strain evidence="1 2">SM1222</strain>
    </source>
</reference>
<dbReference type="Gene3D" id="3.40.1350.10">
    <property type="match status" value="1"/>
</dbReference>
<dbReference type="AlphaFoldDB" id="A0A1Y0D8S9"/>
<accession>A0A1Y0D8S9</accession>